<evidence type="ECO:0000313" key="2">
    <source>
        <dbReference type="Proteomes" id="UP000887226"/>
    </source>
</evidence>
<dbReference type="Proteomes" id="UP000887226">
    <property type="component" value="Unassembled WGS sequence"/>
</dbReference>
<proteinExistence type="predicted"/>
<sequence length="210" mass="22889">MSWLQGESILKEEWDNLAKGAVSKQLTSCVPSWRNDVPLMELIGNRCSLPKLSGMAIGGSLAHYIGICSYYRARIDKVVQTLCENDNFAPNRDLSPRNVLGTGSPPKITDIVGFDLAAFYPPLEEFTNDTVDNEGDEDPVIHLAYTSALGFNDMKMKTAGLWDDTIRLARLAANLALWQLAEGGVKGDDLSKALDVAAGVVKQMIAELSQ</sequence>
<name>A0A9P7YZV6_9HELO</name>
<accession>A0A9P7YZV6</accession>
<gene>
    <name evidence="1" type="ORF">BJ878DRAFT_482196</name>
</gene>
<reference evidence="1" key="1">
    <citation type="journal article" date="2021" name="IMA Fungus">
        <title>Genomic characterization of three marine fungi, including Emericellopsis atlantica sp. nov. with signatures of a generalist lifestyle and marine biomass degradation.</title>
        <authorList>
            <person name="Hagestad O.C."/>
            <person name="Hou L."/>
            <person name="Andersen J.H."/>
            <person name="Hansen E.H."/>
            <person name="Altermark B."/>
            <person name="Li C."/>
            <person name="Kuhnert E."/>
            <person name="Cox R.J."/>
            <person name="Crous P.W."/>
            <person name="Spatafora J.W."/>
            <person name="Lail K."/>
            <person name="Amirebrahimi M."/>
            <person name="Lipzen A."/>
            <person name="Pangilinan J."/>
            <person name="Andreopoulos W."/>
            <person name="Hayes R.D."/>
            <person name="Ng V."/>
            <person name="Grigoriev I.V."/>
            <person name="Jackson S.A."/>
            <person name="Sutton T.D.S."/>
            <person name="Dobson A.D.W."/>
            <person name="Rama T."/>
        </authorList>
    </citation>
    <scope>NUCLEOTIDE SEQUENCE</scope>
    <source>
        <strain evidence="1">TRa3180A</strain>
    </source>
</reference>
<comment type="caution">
    <text evidence="1">The sequence shown here is derived from an EMBL/GenBank/DDBJ whole genome shotgun (WGS) entry which is preliminary data.</text>
</comment>
<dbReference type="AlphaFoldDB" id="A0A9P7YZV6"/>
<dbReference type="OrthoDB" id="2906425at2759"/>
<evidence type="ECO:0000313" key="1">
    <source>
        <dbReference type="EMBL" id="KAG9242253.1"/>
    </source>
</evidence>
<dbReference type="EMBL" id="MU254095">
    <property type="protein sequence ID" value="KAG9242253.1"/>
    <property type="molecule type" value="Genomic_DNA"/>
</dbReference>
<protein>
    <submittedName>
        <fullName evidence="1">Uncharacterized protein</fullName>
    </submittedName>
</protein>
<organism evidence="1 2">
    <name type="scientific">Calycina marina</name>
    <dbReference type="NCBI Taxonomy" id="1763456"/>
    <lineage>
        <taxon>Eukaryota</taxon>
        <taxon>Fungi</taxon>
        <taxon>Dikarya</taxon>
        <taxon>Ascomycota</taxon>
        <taxon>Pezizomycotina</taxon>
        <taxon>Leotiomycetes</taxon>
        <taxon>Helotiales</taxon>
        <taxon>Pezizellaceae</taxon>
        <taxon>Calycina</taxon>
    </lineage>
</organism>
<keyword evidence="2" id="KW-1185">Reference proteome</keyword>